<dbReference type="Pfam" id="PF00196">
    <property type="entry name" value="GerE"/>
    <property type="match status" value="1"/>
</dbReference>
<dbReference type="PANTHER" id="PTHR44688:SF16">
    <property type="entry name" value="DNA-BINDING TRANSCRIPTIONAL ACTIVATOR DEVR_DOSR"/>
    <property type="match status" value="1"/>
</dbReference>
<sequence length="108" mass="12017">MPCQYTSDENSLSGRRAPVPLGQRRSGHDRIPARLRAVGVTVREHEVLVLLAKGHDNQDLATLLHLSPRTVEKHVASLLLKTGHANRKALRDSVDELLRTDSRAGTRR</sequence>
<dbReference type="AlphaFoldDB" id="A0A562IIU8"/>
<dbReference type="Proteomes" id="UP000319825">
    <property type="component" value="Unassembled WGS sequence"/>
</dbReference>
<keyword evidence="3" id="KW-0804">Transcription</keyword>
<keyword evidence="1" id="KW-0805">Transcription regulation</keyword>
<dbReference type="PROSITE" id="PS50043">
    <property type="entry name" value="HTH_LUXR_2"/>
    <property type="match status" value="1"/>
</dbReference>
<evidence type="ECO:0000256" key="4">
    <source>
        <dbReference type="SAM" id="MobiDB-lite"/>
    </source>
</evidence>
<dbReference type="GO" id="GO:0003677">
    <property type="term" value="F:DNA binding"/>
    <property type="evidence" value="ECO:0007669"/>
    <property type="project" value="UniProtKB-KW"/>
</dbReference>
<dbReference type="PRINTS" id="PR00038">
    <property type="entry name" value="HTHLUXR"/>
</dbReference>
<dbReference type="Gene3D" id="1.10.10.10">
    <property type="entry name" value="Winged helix-like DNA-binding domain superfamily/Winged helix DNA-binding domain"/>
    <property type="match status" value="1"/>
</dbReference>
<evidence type="ECO:0000313" key="6">
    <source>
        <dbReference type="EMBL" id="TWH70623.1"/>
    </source>
</evidence>
<feature type="compositionally biased region" description="Polar residues" evidence="4">
    <location>
        <begin position="1"/>
        <end position="13"/>
    </location>
</feature>
<dbReference type="SMART" id="SM00421">
    <property type="entry name" value="HTH_LUXR"/>
    <property type="match status" value="1"/>
</dbReference>
<dbReference type="CDD" id="cd06170">
    <property type="entry name" value="LuxR_C_like"/>
    <property type="match status" value="1"/>
</dbReference>
<gene>
    <name evidence="6" type="ORF">JD77_05648</name>
</gene>
<feature type="region of interest" description="Disordered" evidence="4">
    <location>
        <begin position="1"/>
        <end position="28"/>
    </location>
</feature>
<evidence type="ECO:0000256" key="2">
    <source>
        <dbReference type="ARBA" id="ARBA00023125"/>
    </source>
</evidence>
<comment type="caution">
    <text evidence="6">The sequence shown here is derived from an EMBL/GenBank/DDBJ whole genome shotgun (WGS) entry which is preliminary data.</text>
</comment>
<evidence type="ECO:0000259" key="5">
    <source>
        <dbReference type="PROSITE" id="PS50043"/>
    </source>
</evidence>
<organism evidence="6 7">
    <name type="scientific">Micromonospora olivasterospora</name>
    <dbReference type="NCBI Taxonomy" id="1880"/>
    <lineage>
        <taxon>Bacteria</taxon>
        <taxon>Bacillati</taxon>
        <taxon>Actinomycetota</taxon>
        <taxon>Actinomycetes</taxon>
        <taxon>Micromonosporales</taxon>
        <taxon>Micromonosporaceae</taxon>
        <taxon>Micromonospora</taxon>
    </lineage>
</organism>
<dbReference type="InterPro" id="IPR000792">
    <property type="entry name" value="Tscrpt_reg_LuxR_C"/>
</dbReference>
<keyword evidence="7" id="KW-1185">Reference proteome</keyword>
<proteinExistence type="predicted"/>
<accession>A0A562IIU8</accession>
<reference evidence="6 7" key="1">
    <citation type="submission" date="2019-07" db="EMBL/GenBank/DDBJ databases">
        <title>R&amp;d 2014.</title>
        <authorList>
            <person name="Klenk H.-P."/>
        </authorList>
    </citation>
    <scope>NUCLEOTIDE SEQUENCE [LARGE SCALE GENOMIC DNA]</scope>
    <source>
        <strain evidence="6 7">DSM 43868</strain>
    </source>
</reference>
<keyword evidence="2" id="KW-0238">DNA-binding</keyword>
<evidence type="ECO:0000313" key="7">
    <source>
        <dbReference type="Proteomes" id="UP000319825"/>
    </source>
</evidence>
<evidence type="ECO:0000256" key="3">
    <source>
        <dbReference type="ARBA" id="ARBA00023163"/>
    </source>
</evidence>
<name>A0A562IIU8_MICOL</name>
<dbReference type="SUPFAM" id="SSF46894">
    <property type="entry name" value="C-terminal effector domain of the bipartite response regulators"/>
    <property type="match status" value="1"/>
</dbReference>
<dbReference type="PANTHER" id="PTHR44688">
    <property type="entry name" value="DNA-BINDING TRANSCRIPTIONAL ACTIVATOR DEVR_DOSR"/>
    <property type="match status" value="1"/>
</dbReference>
<dbReference type="EMBL" id="VLKE01000001">
    <property type="protein sequence ID" value="TWH70623.1"/>
    <property type="molecule type" value="Genomic_DNA"/>
</dbReference>
<feature type="domain" description="HTH luxR-type" evidence="5">
    <location>
        <begin position="33"/>
        <end position="98"/>
    </location>
</feature>
<evidence type="ECO:0000256" key="1">
    <source>
        <dbReference type="ARBA" id="ARBA00023015"/>
    </source>
</evidence>
<dbReference type="InterPro" id="IPR016032">
    <property type="entry name" value="Sig_transdc_resp-reg_C-effctor"/>
</dbReference>
<dbReference type="GO" id="GO:0006355">
    <property type="term" value="P:regulation of DNA-templated transcription"/>
    <property type="evidence" value="ECO:0007669"/>
    <property type="project" value="InterPro"/>
</dbReference>
<dbReference type="InterPro" id="IPR036388">
    <property type="entry name" value="WH-like_DNA-bd_sf"/>
</dbReference>
<protein>
    <submittedName>
        <fullName evidence="6">Regulatory LuxR family protein</fullName>
    </submittedName>
</protein>